<evidence type="ECO:0000313" key="2">
    <source>
        <dbReference type="EMBL" id="KAJ9592786.1"/>
    </source>
</evidence>
<reference evidence="2" key="2">
    <citation type="submission" date="2023-05" db="EMBL/GenBank/DDBJ databases">
        <authorList>
            <person name="Fouks B."/>
        </authorList>
    </citation>
    <scope>NUCLEOTIDE SEQUENCE</scope>
    <source>
        <strain evidence="2">Stay&amp;Tobe</strain>
        <tissue evidence="2">Testes</tissue>
    </source>
</reference>
<keyword evidence="3" id="KW-1185">Reference proteome</keyword>
<comment type="caution">
    <text evidence="2">The sequence shown here is derived from an EMBL/GenBank/DDBJ whole genome shotgun (WGS) entry which is preliminary data.</text>
</comment>
<dbReference type="Proteomes" id="UP001233999">
    <property type="component" value="Unassembled WGS sequence"/>
</dbReference>
<name>A0AAD8A698_DIPPU</name>
<protein>
    <submittedName>
        <fullName evidence="2">Uncharacterized protein</fullName>
    </submittedName>
</protein>
<evidence type="ECO:0000313" key="3">
    <source>
        <dbReference type="Proteomes" id="UP001233999"/>
    </source>
</evidence>
<feature type="non-terminal residue" evidence="2">
    <location>
        <position position="67"/>
    </location>
</feature>
<dbReference type="EMBL" id="JASPKZ010003806">
    <property type="protein sequence ID" value="KAJ9592786.1"/>
    <property type="molecule type" value="Genomic_DNA"/>
</dbReference>
<dbReference type="AlphaFoldDB" id="A0AAD8A698"/>
<reference evidence="2" key="1">
    <citation type="journal article" date="2023" name="IScience">
        <title>Live-bearing cockroach genome reveals convergent evolutionary mechanisms linked to viviparity in insects and beyond.</title>
        <authorList>
            <person name="Fouks B."/>
            <person name="Harrison M.C."/>
            <person name="Mikhailova A.A."/>
            <person name="Marchal E."/>
            <person name="English S."/>
            <person name="Carruthers M."/>
            <person name="Jennings E.C."/>
            <person name="Chiamaka E.L."/>
            <person name="Frigard R.A."/>
            <person name="Pippel M."/>
            <person name="Attardo G.M."/>
            <person name="Benoit J.B."/>
            <person name="Bornberg-Bauer E."/>
            <person name="Tobe S.S."/>
        </authorList>
    </citation>
    <scope>NUCLEOTIDE SEQUENCE</scope>
    <source>
        <strain evidence="2">Stay&amp;Tobe</strain>
    </source>
</reference>
<organism evidence="2 3">
    <name type="scientific">Diploptera punctata</name>
    <name type="common">Pacific beetle cockroach</name>
    <dbReference type="NCBI Taxonomy" id="6984"/>
    <lineage>
        <taxon>Eukaryota</taxon>
        <taxon>Metazoa</taxon>
        <taxon>Ecdysozoa</taxon>
        <taxon>Arthropoda</taxon>
        <taxon>Hexapoda</taxon>
        <taxon>Insecta</taxon>
        <taxon>Pterygota</taxon>
        <taxon>Neoptera</taxon>
        <taxon>Polyneoptera</taxon>
        <taxon>Dictyoptera</taxon>
        <taxon>Blattodea</taxon>
        <taxon>Blaberoidea</taxon>
        <taxon>Blaberidae</taxon>
        <taxon>Diplopterinae</taxon>
        <taxon>Diploptera</taxon>
    </lineage>
</organism>
<proteinExistence type="predicted"/>
<accession>A0AAD8A698</accession>
<evidence type="ECO:0000256" key="1">
    <source>
        <dbReference type="SAM" id="MobiDB-lite"/>
    </source>
</evidence>
<feature type="region of interest" description="Disordered" evidence="1">
    <location>
        <begin position="42"/>
        <end position="67"/>
    </location>
</feature>
<sequence length="67" mass="8147">IESRMTCFICSSFLRHYLHKIPQNEHLPPVFRHQRKRFMQGRRIENNRGWTTGSHKSSRRDKDVLIL</sequence>
<gene>
    <name evidence="2" type="ORF">L9F63_015564</name>
</gene>
<feature type="non-terminal residue" evidence="2">
    <location>
        <position position="1"/>
    </location>
</feature>